<feature type="domain" description="MoaB/Mog" evidence="13">
    <location>
        <begin position="177"/>
        <end position="313"/>
    </location>
</feature>
<evidence type="ECO:0000313" key="14">
    <source>
        <dbReference type="EMBL" id="QMW21775.1"/>
    </source>
</evidence>
<dbReference type="UniPathway" id="UPA00344"/>
<dbReference type="Gene3D" id="2.40.340.10">
    <property type="entry name" value="MoeA, C-terminal, domain IV"/>
    <property type="match status" value="1"/>
</dbReference>
<dbReference type="Gene3D" id="3.90.105.10">
    <property type="entry name" value="Molybdopterin biosynthesis moea protein, domain 2"/>
    <property type="match status" value="1"/>
</dbReference>
<sequence>MPPERLSVDAAQARLLATPPLPAETVPLADAANRVLAADLAFRLTQPPFAASAMDGYAIRWQDMPGPWSVVGEAAAGHPWTGMLGPHEGLRIFTGAPVPAGADTVIVQEDTHSSAGTLTLTRSGPAHAGAHIRPAGLDFAAGAPALPAGTRLTPARLGLLAAGGHATLPVHCRPRVTLIATGDELVPPGTTPAPGQIISSNGAMLAALLTATGAIVTDAGIVADDRETLAQALQSADADILVTIGGASVGDHDLIHPVLTGLGARLDFWKLALKPGKPLLAGTLGGTRVIGLPGNPVSAFVCALLFVAPLIRHLSGDPHPLPFTETARLTAPLPANGDRRDHLRATLGPDGVTPAPRQDSSMLTILATADALIVRPENAPAAGIGEAVHIIRL</sequence>
<dbReference type="Pfam" id="PF03454">
    <property type="entry name" value="MoeA_C"/>
    <property type="match status" value="1"/>
</dbReference>
<feature type="region of interest" description="Disordered" evidence="12">
    <location>
        <begin position="332"/>
        <end position="358"/>
    </location>
</feature>
<dbReference type="RefSeq" id="WP_182294621.1">
    <property type="nucleotide sequence ID" value="NZ_CP059851.1"/>
</dbReference>
<protein>
    <recommendedName>
        <fullName evidence="11">Molybdopterin molybdenumtransferase</fullName>
        <ecNumber evidence="11">2.10.1.1</ecNumber>
    </recommendedName>
</protein>
<dbReference type="SUPFAM" id="SSF63867">
    <property type="entry name" value="MoeA C-terminal domain-like"/>
    <property type="match status" value="1"/>
</dbReference>
<dbReference type="GO" id="GO:0061599">
    <property type="term" value="F:molybdopterin molybdotransferase activity"/>
    <property type="evidence" value="ECO:0007669"/>
    <property type="project" value="UniProtKB-UniRule"/>
</dbReference>
<evidence type="ECO:0000256" key="3">
    <source>
        <dbReference type="ARBA" id="ARBA00005046"/>
    </source>
</evidence>
<proteinExistence type="inferred from homology"/>
<evidence type="ECO:0000256" key="7">
    <source>
        <dbReference type="ARBA" id="ARBA00022723"/>
    </source>
</evidence>
<comment type="cofactor">
    <cofactor evidence="1 11">
        <name>Mg(2+)</name>
        <dbReference type="ChEBI" id="CHEBI:18420"/>
    </cofactor>
</comment>
<dbReference type="Pfam" id="PF03453">
    <property type="entry name" value="MoeA_N"/>
    <property type="match status" value="1"/>
</dbReference>
<dbReference type="InterPro" id="IPR036135">
    <property type="entry name" value="MoeA_linker/N_sf"/>
</dbReference>
<evidence type="ECO:0000256" key="5">
    <source>
        <dbReference type="ARBA" id="ARBA00022505"/>
    </source>
</evidence>
<evidence type="ECO:0000256" key="6">
    <source>
        <dbReference type="ARBA" id="ARBA00022679"/>
    </source>
</evidence>
<dbReference type="GO" id="GO:0005829">
    <property type="term" value="C:cytosol"/>
    <property type="evidence" value="ECO:0007669"/>
    <property type="project" value="TreeGrafter"/>
</dbReference>
<dbReference type="PANTHER" id="PTHR10192:SF5">
    <property type="entry name" value="GEPHYRIN"/>
    <property type="match status" value="1"/>
</dbReference>
<dbReference type="GO" id="GO:0046872">
    <property type="term" value="F:metal ion binding"/>
    <property type="evidence" value="ECO:0007669"/>
    <property type="project" value="UniProtKB-UniRule"/>
</dbReference>
<comment type="pathway">
    <text evidence="3 11">Cofactor biosynthesis; molybdopterin biosynthesis.</text>
</comment>
<dbReference type="Gene3D" id="2.170.190.11">
    <property type="entry name" value="Molybdopterin biosynthesis moea protein, domain 3"/>
    <property type="match status" value="1"/>
</dbReference>
<keyword evidence="9 11" id="KW-0501">Molybdenum cofactor biosynthesis</keyword>
<dbReference type="EMBL" id="CP059851">
    <property type="protein sequence ID" value="QMW21775.1"/>
    <property type="molecule type" value="Genomic_DNA"/>
</dbReference>
<evidence type="ECO:0000256" key="12">
    <source>
        <dbReference type="SAM" id="MobiDB-lite"/>
    </source>
</evidence>
<comment type="function">
    <text evidence="2 11">Catalyzes the insertion of molybdate into adenylated molybdopterin with the concomitant release of AMP.</text>
</comment>
<evidence type="ECO:0000256" key="11">
    <source>
        <dbReference type="RuleBase" id="RU365090"/>
    </source>
</evidence>
<evidence type="ECO:0000259" key="13">
    <source>
        <dbReference type="SMART" id="SM00852"/>
    </source>
</evidence>
<dbReference type="InterPro" id="IPR001453">
    <property type="entry name" value="MoaB/Mog_dom"/>
</dbReference>
<dbReference type="FunFam" id="3.40.980.10:FF:000004">
    <property type="entry name" value="Molybdopterin molybdenumtransferase"/>
    <property type="match status" value="1"/>
</dbReference>
<dbReference type="SUPFAM" id="SSF53218">
    <property type="entry name" value="Molybdenum cofactor biosynthesis proteins"/>
    <property type="match status" value="1"/>
</dbReference>
<evidence type="ECO:0000313" key="15">
    <source>
        <dbReference type="Proteomes" id="UP000515292"/>
    </source>
</evidence>
<comment type="catalytic activity">
    <reaction evidence="10">
        <text>adenylyl-molybdopterin + molybdate = Mo-molybdopterin + AMP + H(+)</text>
        <dbReference type="Rhea" id="RHEA:35047"/>
        <dbReference type="ChEBI" id="CHEBI:15378"/>
        <dbReference type="ChEBI" id="CHEBI:36264"/>
        <dbReference type="ChEBI" id="CHEBI:62727"/>
        <dbReference type="ChEBI" id="CHEBI:71302"/>
        <dbReference type="ChEBI" id="CHEBI:456215"/>
        <dbReference type="EC" id="2.10.1.1"/>
    </reaction>
</comment>
<dbReference type="PANTHER" id="PTHR10192">
    <property type="entry name" value="MOLYBDOPTERIN BIOSYNTHESIS PROTEIN"/>
    <property type="match status" value="1"/>
</dbReference>
<dbReference type="AlphaFoldDB" id="A0A7G5IEI3"/>
<dbReference type="CDD" id="cd00887">
    <property type="entry name" value="MoeA"/>
    <property type="match status" value="1"/>
</dbReference>
<comment type="similarity">
    <text evidence="4 11">Belongs to the MoeA family.</text>
</comment>
<evidence type="ECO:0000256" key="10">
    <source>
        <dbReference type="ARBA" id="ARBA00047317"/>
    </source>
</evidence>
<dbReference type="KEGG" id="sand:H3309_10210"/>
<dbReference type="InterPro" id="IPR036688">
    <property type="entry name" value="MoeA_C_domain_IV_sf"/>
</dbReference>
<dbReference type="NCBIfam" id="NF045515">
    <property type="entry name" value="Glp_gephyrin"/>
    <property type="match status" value="1"/>
</dbReference>
<dbReference type="InterPro" id="IPR005111">
    <property type="entry name" value="MoeA_C_domain_IV"/>
</dbReference>
<dbReference type="InterPro" id="IPR038987">
    <property type="entry name" value="MoeA-like"/>
</dbReference>
<dbReference type="Pfam" id="PF00994">
    <property type="entry name" value="MoCF_biosynth"/>
    <property type="match status" value="1"/>
</dbReference>
<evidence type="ECO:0000256" key="8">
    <source>
        <dbReference type="ARBA" id="ARBA00022842"/>
    </source>
</evidence>
<evidence type="ECO:0000256" key="2">
    <source>
        <dbReference type="ARBA" id="ARBA00002901"/>
    </source>
</evidence>
<dbReference type="InterPro" id="IPR005110">
    <property type="entry name" value="MoeA_linker/N"/>
</dbReference>
<keyword evidence="8 11" id="KW-0460">Magnesium</keyword>
<dbReference type="InterPro" id="IPR036425">
    <property type="entry name" value="MoaB/Mog-like_dom_sf"/>
</dbReference>
<gene>
    <name evidence="14" type="ORF">H3309_10210</name>
</gene>
<evidence type="ECO:0000256" key="4">
    <source>
        <dbReference type="ARBA" id="ARBA00010763"/>
    </source>
</evidence>
<dbReference type="EC" id="2.10.1.1" evidence="11"/>
<name>A0A7G5IEI3_9SPHN</name>
<keyword evidence="6 11" id="KW-0808">Transferase</keyword>
<dbReference type="SUPFAM" id="SSF63882">
    <property type="entry name" value="MoeA N-terminal region -like"/>
    <property type="match status" value="1"/>
</dbReference>
<dbReference type="SMART" id="SM00852">
    <property type="entry name" value="MoCF_biosynth"/>
    <property type="match status" value="1"/>
</dbReference>
<accession>A0A7G5IEI3</accession>
<dbReference type="GO" id="GO:0006777">
    <property type="term" value="P:Mo-molybdopterin cofactor biosynthetic process"/>
    <property type="evidence" value="ECO:0007669"/>
    <property type="project" value="UniProtKB-UniRule"/>
</dbReference>
<evidence type="ECO:0000256" key="9">
    <source>
        <dbReference type="ARBA" id="ARBA00023150"/>
    </source>
</evidence>
<dbReference type="Gene3D" id="3.40.980.10">
    <property type="entry name" value="MoaB/Mog-like domain"/>
    <property type="match status" value="1"/>
</dbReference>
<evidence type="ECO:0000256" key="1">
    <source>
        <dbReference type="ARBA" id="ARBA00001946"/>
    </source>
</evidence>
<organism evidence="14 15">
    <name type="scientific">Sandaracinobacteroides saxicola</name>
    <dbReference type="NCBI Taxonomy" id="2759707"/>
    <lineage>
        <taxon>Bacteria</taxon>
        <taxon>Pseudomonadati</taxon>
        <taxon>Pseudomonadota</taxon>
        <taxon>Alphaproteobacteria</taxon>
        <taxon>Sphingomonadales</taxon>
        <taxon>Sphingosinicellaceae</taxon>
        <taxon>Sandaracinobacteroides</taxon>
    </lineage>
</organism>
<reference evidence="14 15" key="1">
    <citation type="submission" date="2020-07" db="EMBL/GenBank/DDBJ databases">
        <title>Complete genome sequence for Sandaracinobacter sp. M6.</title>
        <authorList>
            <person name="Tang Y."/>
            <person name="Liu Q."/>
            <person name="Guo Z."/>
            <person name="Lei P."/>
            <person name="Huang B."/>
        </authorList>
    </citation>
    <scope>NUCLEOTIDE SEQUENCE [LARGE SCALE GENOMIC DNA]</scope>
    <source>
        <strain evidence="14 15">M6</strain>
    </source>
</reference>
<keyword evidence="5 11" id="KW-0500">Molybdenum</keyword>
<dbReference type="Proteomes" id="UP000515292">
    <property type="component" value="Chromosome"/>
</dbReference>
<keyword evidence="15" id="KW-1185">Reference proteome</keyword>
<keyword evidence="7 11" id="KW-0479">Metal-binding</keyword>